<dbReference type="NCBIfam" id="NF008985">
    <property type="entry name" value="PRK12331.1"/>
    <property type="match status" value="1"/>
</dbReference>
<reference evidence="2 3" key="1">
    <citation type="submission" date="2020-11" db="EMBL/GenBank/DDBJ databases">
        <title>Fusibacter basophilias sp. nov.</title>
        <authorList>
            <person name="Qiu D."/>
        </authorList>
    </citation>
    <scope>NUCLEOTIDE SEQUENCE [LARGE SCALE GENOMIC DNA]</scope>
    <source>
        <strain evidence="2 3">Q10-2</strain>
    </source>
</reference>
<dbReference type="Pfam" id="PF02436">
    <property type="entry name" value="PYC_OADA"/>
    <property type="match status" value="1"/>
</dbReference>
<dbReference type="SUPFAM" id="SSF51569">
    <property type="entry name" value="Aldolase"/>
    <property type="match status" value="1"/>
</dbReference>
<dbReference type="PROSITE" id="PS50991">
    <property type="entry name" value="PYR_CT"/>
    <property type="match status" value="1"/>
</dbReference>
<dbReference type="PANTHER" id="PTHR43778">
    <property type="entry name" value="PYRUVATE CARBOXYLASE"/>
    <property type="match status" value="1"/>
</dbReference>
<dbReference type="Pfam" id="PF00682">
    <property type="entry name" value="HMGL-like"/>
    <property type="match status" value="1"/>
</dbReference>
<dbReference type="EMBL" id="JADKNH010000001">
    <property type="protein sequence ID" value="MBF4691845.1"/>
    <property type="molecule type" value="Genomic_DNA"/>
</dbReference>
<comment type="caution">
    <text evidence="2">The sequence shown here is derived from an EMBL/GenBank/DDBJ whole genome shotgun (WGS) entry which is preliminary data.</text>
</comment>
<dbReference type="Proteomes" id="UP000614200">
    <property type="component" value="Unassembled WGS sequence"/>
</dbReference>
<dbReference type="InterPro" id="IPR055268">
    <property type="entry name" value="PCB-like"/>
</dbReference>
<sequence length="465" mass="52096">MTAIKITETILRDAHQSLIATRLSTNQMIPILETLDSIGYHALECWGGATFDASLRYLNENPWDRLRLLRKHVKNTKLQMLLRGQNLLGYKHYADDVVEEFVKRSIGNGIDIIRIFDALNDIRNIEKALITTKKEGGHAQAAISYTISPIHTIDTFVDLAKSMEQLGADSICIKDMSGLLAPYETEKLVKAIKANISVPLEIHSHCTSGLASMTYLKAIEAGVDIIDTAISPFASGTSQPPTEPFVATLKGTEFDTGLDLKQLDKVTQYFAPIRDNALETGLLDPKILGVDINTLVYQVPGGMLSNLVSQLKAQNALNKFEEVLKEVPRVREDLGFPPLVTPTSQMVGTQAVLNVIMGERYKMVPKEIKEYVRGMYGKPTVQISKEIIEKIIGNQEVITCRPADIIEPQLETERNKMKAYLEEEEDVLSYVLFPQVAEDYFKYRQAEKYKIDGELVDTEQQTYPV</sequence>
<dbReference type="CDD" id="cd07937">
    <property type="entry name" value="DRE_TIM_PC_TC_5S"/>
    <property type="match status" value="1"/>
</dbReference>
<name>A0ABR9ZPI7_9FIRM</name>
<dbReference type="SUPFAM" id="SSF89000">
    <property type="entry name" value="post-HMGL domain-like"/>
    <property type="match status" value="1"/>
</dbReference>
<dbReference type="InterPro" id="IPR000891">
    <property type="entry name" value="PYR_CT"/>
</dbReference>
<dbReference type="PANTHER" id="PTHR43778:SF2">
    <property type="entry name" value="PYRUVATE CARBOXYLASE, MITOCHONDRIAL"/>
    <property type="match status" value="1"/>
</dbReference>
<proteinExistence type="predicted"/>
<dbReference type="InterPro" id="IPR003379">
    <property type="entry name" value="Carboxylase_cons_dom"/>
</dbReference>
<protein>
    <submittedName>
        <fullName evidence="2">Oxaloacetate decarboxylase subunit alpha</fullName>
    </submittedName>
</protein>
<dbReference type="Gene3D" id="3.20.20.70">
    <property type="entry name" value="Aldolase class I"/>
    <property type="match status" value="1"/>
</dbReference>
<keyword evidence="3" id="KW-1185">Reference proteome</keyword>
<dbReference type="RefSeq" id="WP_194700076.1">
    <property type="nucleotide sequence ID" value="NZ_JADKNH010000001.1"/>
</dbReference>
<organism evidence="2 3">
    <name type="scientific">Fusibacter ferrireducens</name>
    <dbReference type="NCBI Taxonomy" id="2785058"/>
    <lineage>
        <taxon>Bacteria</taxon>
        <taxon>Bacillati</taxon>
        <taxon>Bacillota</taxon>
        <taxon>Clostridia</taxon>
        <taxon>Eubacteriales</taxon>
        <taxon>Eubacteriales Family XII. Incertae Sedis</taxon>
        <taxon>Fusibacter</taxon>
    </lineage>
</organism>
<accession>A0ABR9ZPI7</accession>
<evidence type="ECO:0000313" key="2">
    <source>
        <dbReference type="EMBL" id="MBF4691845.1"/>
    </source>
</evidence>
<feature type="domain" description="Pyruvate carboxyltransferase" evidence="1">
    <location>
        <begin position="4"/>
        <end position="264"/>
    </location>
</feature>
<dbReference type="InterPro" id="IPR013785">
    <property type="entry name" value="Aldolase_TIM"/>
</dbReference>
<dbReference type="NCBIfam" id="NF006761">
    <property type="entry name" value="PRK09282.1"/>
    <property type="match status" value="1"/>
</dbReference>
<gene>
    <name evidence="2" type="ORF">ISU02_01880</name>
</gene>
<evidence type="ECO:0000313" key="3">
    <source>
        <dbReference type="Proteomes" id="UP000614200"/>
    </source>
</evidence>
<evidence type="ECO:0000259" key="1">
    <source>
        <dbReference type="PROSITE" id="PS50991"/>
    </source>
</evidence>